<dbReference type="PANTHER" id="PTHR46328">
    <property type="entry name" value="FAR-RED IMPAIRED RESPONSIVE (FAR1) FAMILY PROTEIN-RELATED"/>
    <property type="match status" value="1"/>
</dbReference>
<proteinExistence type="predicted"/>
<evidence type="ECO:0000259" key="2">
    <source>
        <dbReference type="Pfam" id="PF03101"/>
    </source>
</evidence>
<dbReference type="PANTHER" id="PTHR46328:SF8">
    <property type="entry name" value="PROTEIN FAR1-RELATED SEQUENCE 2-LIKE"/>
    <property type="match status" value="1"/>
</dbReference>
<dbReference type="Proteomes" id="UP001190926">
    <property type="component" value="Unassembled WGS sequence"/>
</dbReference>
<dbReference type="InterPro" id="IPR004330">
    <property type="entry name" value="FAR1_DNA_bnd_dom"/>
</dbReference>
<dbReference type="AlphaFoldDB" id="A0AAD4JJF6"/>
<evidence type="ECO:0000256" key="1">
    <source>
        <dbReference type="SAM" id="Coils"/>
    </source>
</evidence>
<feature type="coiled-coil region" evidence="1">
    <location>
        <begin position="169"/>
        <end position="221"/>
    </location>
</feature>
<keyword evidence="4" id="KW-1185">Reference proteome</keyword>
<name>A0AAD4JJF6_PERFH</name>
<comment type="caution">
    <text evidence="3">The sequence shown here is derived from an EMBL/GenBank/DDBJ whole genome shotgun (WGS) entry which is preliminary data.</text>
</comment>
<reference evidence="3 4" key="1">
    <citation type="journal article" date="2021" name="Nat. Commun.">
        <title>Incipient diploidization of the medicinal plant Perilla within 10,000 years.</title>
        <authorList>
            <person name="Zhang Y."/>
            <person name="Shen Q."/>
            <person name="Leng L."/>
            <person name="Zhang D."/>
            <person name="Chen S."/>
            <person name="Shi Y."/>
            <person name="Ning Z."/>
            <person name="Chen S."/>
        </authorList>
    </citation>
    <scope>NUCLEOTIDE SEQUENCE [LARGE SCALE GENOMIC DNA]</scope>
    <source>
        <strain evidence="4">cv. PC099</strain>
    </source>
</reference>
<feature type="domain" description="FAR1" evidence="2">
    <location>
        <begin position="67"/>
        <end position="152"/>
    </location>
</feature>
<evidence type="ECO:0000313" key="3">
    <source>
        <dbReference type="EMBL" id="KAH6834959.1"/>
    </source>
</evidence>
<accession>A0AAD4JJF6</accession>
<dbReference type="EMBL" id="SDAM02000043">
    <property type="protein sequence ID" value="KAH6834959.1"/>
    <property type="molecule type" value="Genomic_DNA"/>
</dbReference>
<sequence length="233" mass="26418">MTVHAEFHGWIYVVQHFLSVDVEATLDSGNGLMEASIAGDLTTCEAERNAEPYVGMVFETEAAARAYYNEYSSRAGFLTRVISSRKSERDGSVVSRGLGCRNIPNIQKSGNISNEGGQKRRDGCTAMLLVKRENGGRWVVRKFVRDHNHPMVVSLHKRRPTFDEKDKRIQELTAELRVKKRLSAAYREQLLILMKDVENHNDHVTSKVQMIRNNLKELEARGQELPGHNKPSL</sequence>
<dbReference type="Pfam" id="PF03101">
    <property type="entry name" value="FAR1"/>
    <property type="match status" value="1"/>
</dbReference>
<evidence type="ECO:0000313" key="4">
    <source>
        <dbReference type="Proteomes" id="UP001190926"/>
    </source>
</evidence>
<gene>
    <name evidence="3" type="ORF">C2S53_010284</name>
</gene>
<keyword evidence="1" id="KW-0175">Coiled coil</keyword>
<organism evidence="3 4">
    <name type="scientific">Perilla frutescens var. hirtella</name>
    <name type="common">Perilla citriodora</name>
    <name type="synonym">Perilla setoyensis</name>
    <dbReference type="NCBI Taxonomy" id="608512"/>
    <lineage>
        <taxon>Eukaryota</taxon>
        <taxon>Viridiplantae</taxon>
        <taxon>Streptophyta</taxon>
        <taxon>Embryophyta</taxon>
        <taxon>Tracheophyta</taxon>
        <taxon>Spermatophyta</taxon>
        <taxon>Magnoliopsida</taxon>
        <taxon>eudicotyledons</taxon>
        <taxon>Gunneridae</taxon>
        <taxon>Pentapetalae</taxon>
        <taxon>asterids</taxon>
        <taxon>lamiids</taxon>
        <taxon>Lamiales</taxon>
        <taxon>Lamiaceae</taxon>
        <taxon>Nepetoideae</taxon>
        <taxon>Elsholtzieae</taxon>
        <taxon>Perilla</taxon>
    </lineage>
</organism>
<protein>
    <recommendedName>
        <fullName evidence="2">FAR1 domain-containing protein</fullName>
    </recommendedName>
</protein>